<proteinExistence type="predicted"/>
<evidence type="ECO:0000313" key="2">
    <source>
        <dbReference type="EMBL" id="MFG6433350.1"/>
    </source>
</evidence>
<reference evidence="2 3" key="1">
    <citation type="submission" date="2024-08" db="EMBL/GenBank/DDBJ databases">
        <authorList>
            <person name="Lu H."/>
        </authorList>
    </citation>
    <scope>NUCLEOTIDE SEQUENCE [LARGE SCALE GENOMIC DNA]</scope>
    <source>
        <strain evidence="2 3">LYH14W</strain>
    </source>
</reference>
<keyword evidence="1" id="KW-0472">Membrane</keyword>
<dbReference type="EMBL" id="JBIGHV010000012">
    <property type="protein sequence ID" value="MFG6433350.1"/>
    <property type="molecule type" value="Genomic_DNA"/>
</dbReference>
<sequence>MQNQPWLKPAPPDYSVRPVFRVLGAALLALMACFTFMQALGLLQVGELKPAQCSGSRQFFCVLSNQLLAAIPPRNQGPMAALGGFASAALIAVFAAVLLKPLLFKPRR</sequence>
<keyword evidence="1" id="KW-1133">Transmembrane helix</keyword>
<gene>
    <name evidence="2" type="ORF">ACG00Y_25815</name>
</gene>
<feature type="transmembrane region" description="Helical" evidence="1">
    <location>
        <begin position="79"/>
        <end position="99"/>
    </location>
</feature>
<evidence type="ECO:0000256" key="1">
    <source>
        <dbReference type="SAM" id="Phobius"/>
    </source>
</evidence>
<feature type="transmembrane region" description="Helical" evidence="1">
    <location>
        <begin position="20"/>
        <end position="43"/>
    </location>
</feature>
<organism evidence="2 3">
    <name type="scientific">Pelomonas parva</name>
    <dbReference type="NCBI Taxonomy" id="3299032"/>
    <lineage>
        <taxon>Bacteria</taxon>
        <taxon>Pseudomonadati</taxon>
        <taxon>Pseudomonadota</taxon>
        <taxon>Betaproteobacteria</taxon>
        <taxon>Burkholderiales</taxon>
        <taxon>Sphaerotilaceae</taxon>
        <taxon>Roseateles</taxon>
    </lineage>
</organism>
<evidence type="ECO:0000313" key="3">
    <source>
        <dbReference type="Proteomes" id="UP001606210"/>
    </source>
</evidence>
<keyword evidence="1" id="KW-0812">Transmembrane</keyword>
<dbReference type="Proteomes" id="UP001606210">
    <property type="component" value="Unassembled WGS sequence"/>
</dbReference>
<dbReference type="RefSeq" id="WP_394483983.1">
    <property type="nucleotide sequence ID" value="NZ_JBIGHV010000012.1"/>
</dbReference>
<comment type="caution">
    <text evidence="2">The sequence shown here is derived from an EMBL/GenBank/DDBJ whole genome shotgun (WGS) entry which is preliminary data.</text>
</comment>
<name>A0ABW7FC29_9BURK</name>
<protein>
    <submittedName>
        <fullName evidence="2">Uncharacterized protein</fullName>
    </submittedName>
</protein>
<accession>A0ABW7FC29</accession>
<keyword evidence="3" id="KW-1185">Reference proteome</keyword>